<dbReference type="GO" id="GO:0044718">
    <property type="term" value="P:siderophore transmembrane transport"/>
    <property type="evidence" value="ECO:0007669"/>
    <property type="project" value="TreeGrafter"/>
</dbReference>
<dbReference type="SUPFAM" id="SSF49464">
    <property type="entry name" value="Carboxypeptidase regulatory domain-like"/>
    <property type="match status" value="1"/>
</dbReference>
<name>A0A444MPF6_9SPHI</name>
<feature type="domain" description="TonB-dependent receptor-like beta-barrel" evidence="12">
    <location>
        <begin position="439"/>
        <end position="862"/>
    </location>
</feature>
<dbReference type="InterPro" id="IPR000531">
    <property type="entry name" value="Beta-barrel_TonB"/>
</dbReference>
<dbReference type="EMBL" id="SBIW01000004">
    <property type="protein sequence ID" value="RWY52491.1"/>
    <property type="molecule type" value="Genomic_DNA"/>
</dbReference>
<dbReference type="Gene3D" id="2.170.130.10">
    <property type="entry name" value="TonB-dependent receptor, plug domain"/>
    <property type="match status" value="1"/>
</dbReference>
<evidence type="ECO:0000256" key="5">
    <source>
        <dbReference type="ARBA" id="ARBA00022729"/>
    </source>
</evidence>
<dbReference type="Pfam" id="PF13715">
    <property type="entry name" value="CarbopepD_reg_2"/>
    <property type="match status" value="1"/>
</dbReference>
<feature type="domain" description="TonB-dependent receptor plug" evidence="13">
    <location>
        <begin position="154"/>
        <end position="254"/>
    </location>
</feature>
<keyword evidence="7 10" id="KW-0472">Membrane</keyword>
<evidence type="ECO:0000256" key="4">
    <source>
        <dbReference type="ARBA" id="ARBA00022692"/>
    </source>
</evidence>
<dbReference type="Pfam" id="PF00593">
    <property type="entry name" value="TonB_dep_Rec_b-barrel"/>
    <property type="match status" value="1"/>
</dbReference>
<evidence type="ECO:0000256" key="1">
    <source>
        <dbReference type="ARBA" id="ARBA00004571"/>
    </source>
</evidence>
<keyword evidence="8 14" id="KW-0675">Receptor</keyword>
<dbReference type="Pfam" id="PF07715">
    <property type="entry name" value="Plug"/>
    <property type="match status" value="1"/>
</dbReference>
<dbReference type="NCBIfam" id="TIGR04056">
    <property type="entry name" value="OMP_RagA_SusC"/>
    <property type="match status" value="1"/>
</dbReference>
<dbReference type="GO" id="GO:0009279">
    <property type="term" value="C:cell outer membrane"/>
    <property type="evidence" value="ECO:0007669"/>
    <property type="project" value="UniProtKB-SubCell"/>
</dbReference>
<keyword evidence="15" id="KW-1185">Reference proteome</keyword>
<evidence type="ECO:0000259" key="13">
    <source>
        <dbReference type="Pfam" id="PF07715"/>
    </source>
</evidence>
<dbReference type="InterPro" id="IPR039426">
    <property type="entry name" value="TonB-dep_rcpt-like"/>
</dbReference>
<gene>
    <name evidence="14" type="ORF">EPL05_11345</name>
</gene>
<comment type="caution">
    <text evidence="14">The sequence shown here is derived from an EMBL/GenBank/DDBJ whole genome shotgun (WGS) entry which is preliminary data.</text>
</comment>
<keyword evidence="5" id="KW-0732">Signal</keyword>
<dbReference type="InterPro" id="IPR036942">
    <property type="entry name" value="Beta-barrel_TonB_sf"/>
</dbReference>
<evidence type="ECO:0000256" key="11">
    <source>
        <dbReference type="RuleBase" id="RU003357"/>
    </source>
</evidence>
<evidence type="ECO:0000259" key="12">
    <source>
        <dbReference type="Pfam" id="PF00593"/>
    </source>
</evidence>
<dbReference type="SUPFAM" id="SSF56935">
    <property type="entry name" value="Porins"/>
    <property type="match status" value="1"/>
</dbReference>
<keyword evidence="6 11" id="KW-0798">TonB box</keyword>
<evidence type="ECO:0000256" key="8">
    <source>
        <dbReference type="ARBA" id="ARBA00023170"/>
    </source>
</evidence>
<reference evidence="14 15" key="1">
    <citation type="submission" date="2019-01" db="EMBL/GenBank/DDBJ databases">
        <title>Mucilaginibacter antarcticum sp. nov., isolated from antarctic soil.</title>
        <authorList>
            <person name="Yan Y.-Q."/>
            <person name="Du Z.-J."/>
        </authorList>
    </citation>
    <scope>NUCLEOTIDE SEQUENCE [LARGE SCALE GENOMIC DNA]</scope>
    <source>
        <strain evidence="14 15">F01003</strain>
    </source>
</reference>
<comment type="similarity">
    <text evidence="10 11">Belongs to the TonB-dependent receptor family.</text>
</comment>
<organism evidence="14 15">
    <name type="scientific">Mucilaginibacter gilvus</name>
    <dbReference type="NCBI Taxonomy" id="2305909"/>
    <lineage>
        <taxon>Bacteria</taxon>
        <taxon>Pseudomonadati</taxon>
        <taxon>Bacteroidota</taxon>
        <taxon>Sphingobacteriia</taxon>
        <taxon>Sphingobacteriales</taxon>
        <taxon>Sphingobacteriaceae</taxon>
        <taxon>Mucilaginibacter</taxon>
    </lineage>
</organism>
<keyword evidence="2 10" id="KW-0813">Transport</keyword>
<dbReference type="InterPro" id="IPR008969">
    <property type="entry name" value="CarboxyPept-like_regulatory"/>
</dbReference>
<accession>A0A444MPF6</accession>
<evidence type="ECO:0000256" key="6">
    <source>
        <dbReference type="ARBA" id="ARBA00023077"/>
    </source>
</evidence>
<dbReference type="Proteomes" id="UP000286701">
    <property type="component" value="Unassembled WGS sequence"/>
</dbReference>
<evidence type="ECO:0000256" key="2">
    <source>
        <dbReference type="ARBA" id="ARBA00022448"/>
    </source>
</evidence>
<evidence type="ECO:0000256" key="3">
    <source>
        <dbReference type="ARBA" id="ARBA00022452"/>
    </source>
</evidence>
<dbReference type="Gene3D" id="2.60.40.1120">
    <property type="entry name" value="Carboxypeptidase-like, regulatory domain"/>
    <property type="match status" value="1"/>
</dbReference>
<dbReference type="PANTHER" id="PTHR30069">
    <property type="entry name" value="TONB-DEPENDENT OUTER MEMBRANE RECEPTOR"/>
    <property type="match status" value="1"/>
</dbReference>
<dbReference type="PANTHER" id="PTHR30069:SF29">
    <property type="entry name" value="HEMOGLOBIN AND HEMOGLOBIN-HAPTOGLOBIN-BINDING PROTEIN 1-RELATED"/>
    <property type="match status" value="1"/>
</dbReference>
<dbReference type="InterPro" id="IPR037066">
    <property type="entry name" value="Plug_dom_sf"/>
</dbReference>
<dbReference type="InterPro" id="IPR023997">
    <property type="entry name" value="TonB-dep_OMP_SusC/RagA_CS"/>
</dbReference>
<proteinExistence type="inferred from homology"/>
<dbReference type="AlphaFoldDB" id="A0A444MPF6"/>
<keyword evidence="9 10" id="KW-0998">Cell outer membrane</keyword>
<evidence type="ECO:0000313" key="14">
    <source>
        <dbReference type="EMBL" id="RWY52491.1"/>
    </source>
</evidence>
<dbReference type="PROSITE" id="PS52016">
    <property type="entry name" value="TONB_DEPENDENT_REC_3"/>
    <property type="match status" value="1"/>
</dbReference>
<dbReference type="GO" id="GO:0015344">
    <property type="term" value="F:siderophore uptake transmembrane transporter activity"/>
    <property type="evidence" value="ECO:0007669"/>
    <property type="project" value="TreeGrafter"/>
</dbReference>
<dbReference type="OrthoDB" id="9768177at2"/>
<evidence type="ECO:0000256" key="7">
    <source>
        <dbReference type="ARBA" id="ARBA00023136"/>
    </source>
</evidence>
<comment type="subcellular location">
    <subcellularLocation>
        <location evidence="1 10">Cell outer membrane</location>
        <topology evidence="1 10">Multi-pass membrane protein</topology>
    </subcellularLocation>
</comment>
<dbReference type="Gene3D" id="2.40.170.20">
    <property type="entry name" value="TonB-dependent receptor, beta-barrel domain"/>
    <property type="match status" value="1"/>
</dbReference>
<protein>
    <submittedName>
        <fullName evidence="14">TonB-dependent receptor</fullName>
    </submittedName>
</protein>
<keyword evidence="4 10" id="KW-0812">Transmembrane</keyword>
<sequence>MLPLTSGCITGNNQFKTNKPMSENFTNYGGCHRIHYGVKIRRTVQYCMMPLLFVLMWSTSFAQTKTIAGTVSDNAGVLPGVTVKVKEAGTATVTDVNGKYSIAVNSGQTLQFSFLGYATQDVVIGSQPSVSITLTQASSTLNEVVVVGYGTQKKVTVTGSVATVNSSEIVTTKNENVLNSLTGKVAGLRVTQNSAEPGSFDNSFSIRGFGDPLVIIDGVPRDNITRLDPNDIESVSVLKDAAAAIYGVRAANGVVLVTTKKGKKGSLELNYSGTYGFQVPSGLPKPVGAIDYMTLVNEQLLHNVNGGQVKYSPADFDAYASGSRTTTDWYTPVIKNSVPQSQHNLNAMGGNESTNYFISAGITQQDGFLRSGDLNYKRYNLRSNLTTHISKNLTVDLNINGTMDQKNQPYQDAWWIIRSFWRQVPTQSIYANNNPDYLNVGQVDGSNPVALADANVNGYRVYNNKWFQSQISATYSVPFVPGLSAKGLFSYDYYNSSNRIYQKSYNQYNYDTNSDSYSAVPNQTPATFRREFFERPGTLTQLSLNYDRTFGNHSFTGLLLYEENNRQQDNFYAQRELSLAVDQLFSGSSENQVGSSNSGDIYNYTNKSIVGRINYNYKSKYLAEVSFRNDGSSRFSPLKRWGFFPAGSLGWRISQEDFWKKWSALSFINDLKFRVSYGKVGDDSALAYQFLTGYRFPADGSNNQLPPGSVFDGTFVNGTQNLGIANPNLTWFNAETYNIGVDLEAWNGLLGATFNAFRRDRNGLLGTQILNLPSVVGADLPQENLNSDRTQGFEIELSHRNHVGAFNYFLKGNLAYARTMRRTVVQAAFGNSQLNWHNNQNNRWDNIYWGLGADGRYTNYQDILNSGQFVSRNAVVGDYVYEDWNGDGQINGDDVHPIAYNSAPLTTFGLTLGGSYKGFDFNTVWQGATGVTVSYFEQLNTPLWGGGSALTMFLDRYHPTDPNADPYNPNTVWIPGNYALTGTTADVNSMFNIQNARYLRLKSAELGYSLAPGFAKKIGIKGARIFVNGYNLLTFTGVKYLDPEHPSSTYGYLYPLNKTYSLGVNVKL</sequence>
<dbReference type="InterPro" id="IPR012910">
    <property type="entry name" value="Plug_dom"/>
</dbReference>
<evidence type="ECO:0000313" key="15">
    <source>
        <dbReference type="Proteomes" id="UP000286701"/>
    </source>
</evidence>
<dbReference type="NCBIfam" id="TIGR04057">
    <property type="entry name" value="SusC_RagA_signa"/>
    <property type="match status" value="1"/>
</dbReference>
<evidence type="ECO:0000256" key="10">
    <source>
        <dbReference type="PROSITE-ProRule" id="PRU01360"/>
    </source>
</evidence>
<evidence type="ECO:0000256" key="9">
    <source>
        <dbReference type="ARBA" id="ARBA00023237"/>
    </source>
</evidence>
<dbReference type="InterPro" id="IPR023996">
    <property type="entry name" value="TonB-dep_OMP_SusC/RagA"/>
</dbReference>
<keyword evidence="3 10" id="KW-1134">Transmembrane beta strand</keyword>